<organism evidence="1 2">
    <name type="scientific">Eumeta variegata</name>
    <name type="common">Bagworm moth</name>
    <name type="synonym">Eumeta japonica</name>
    <dbReference type="NCBI Taxonomy" id="151549"/>
    <lineage>
        <taxon>Eukaryota</taxon>
        <taxon>Metazoa</taxon>
        <taxon>Ecdysozoa</taxon>
        <taxon>Arthropoda</taxon>
        <taxon>Hexapoda</taxon>
        <taxon>Insecta</taxon>
        <taxon>Pterygota</taxon>
        <taxon>Neoptera</taxon>
        <taxon>Endopterygota</taxon>
        <taxon>Lepidoptera</taxon>
        <taxon>Glossata</taxon>
        <taxon>Ditrysia</taxon>
        <taxon>Tineoidea</taxon>
        <taxon>Psychidae</taxon>
        <taxon>Oiketicinae</taxon>
        <taxon>Eumeta</taxon>
    </lineage>
</organism>
<dbReference type="Proteomes" id="UP000299102">
    <property type="component" value="Unassembled WGS sequence"/>
</dbReference>
<protein>
    <submittedName>
        <fullName evidence="1">Uncharacterized protein</fullName>
    </submittedName>
</protein>
<sequence length="71" mass="8025">MYCVGRGTHTCWGYFKNIPAEGKYRNVFWYRTSRPARPGLVPAGVAVSVRGRNERSMSVCVYRGNDILPVT</sequence>
<name>A0A4C1SI63_EUMVA</name>
<proteinExistence type="predicted"/>
<comment type="caution">
    <text evidence="1">The sequence shown here is derived from an EMBL/GenBank/DDBJ whole genome shotgun (WGS) entry which is preliminary data.</text>
</comment>
<evidence type="ECO:0000313" key="2">
    <source>
        <dbReference type="Proteomes" id="UP000299102"/>
    </source>
</evidence>
<reference evidence="1 2" key="1">
    <citation type="journal article" date="2019" name="Commun. Biol.">
        <title>The bagworm genome reveals a unique fibroin gene that provides high tensile strength.</title>
        <authorList>
            <person name="Kono N."/>
            <person name="Nakamura H."/>
            <person name="Ohtoshi R."/>
            <person name="Tomita M."/>
            <person name="Numata K."/>
            <person name="Arakawa K."/>
        </authorList>
    </citation>
    <scope>NUCLEOTIDE SEQUENCE [LARGE SCALE GENOMIC DNA]</scope>
</reference>
<dbReference type="AlphaFoldDB" id="A0A4C1SI63"/>
<evidence type="ECO:0000313" key="1">
    <source>
        <dbReference type="EMBL" id="GBP01067.1"/>
    </source>
</evidence>
<gene>
    <name evidence="1" type="ORF">EVAR_2331_1</name>
</gene>
<dbReference type="EMBL" id="BGZK01000007">
    <property type="protein sequence ID" value="GBP01067.1"/>
    <property type="molecule type" value="Genomic_DNA"/>
</dbReference>
<accession>A0A4C1SI63</accession>
<keyword evidence="2" id="KW-1185">Reference proteome</keyword>